<dbReference type="GO" id="GO:0004654">
    <property type="term" value="F:polyribonucleotide nucleotidyltransferase activity"/>
    <property type="evidence" value="ECO:0007669"/>
    <property type="project" value="UniProtKB-EC"/>
</dbReference>
<dbReference type="Pfam" id="PF00013">
    <property type="entry name" value="KH_1"/>
    <property type="match status" value="1"/>
</dbReference>
<dbReference type="PANTHER" id="PTHR11252:SF16">
    <property type="entry name" value="POLYRIBONUCLEOTIDE NUCLEOTIDYLTRANSFERASE 2, MITOCHONDRIAL"/>
    <property type="match status" value="1"/>
</dbReference>
<dbReference type="GO" id="GO:0000958">
    <property type="term" value="P:mitochondrial mRNA catabolic process"/>
    <property type="evidence" value="ECO:0007669"/>
    <property type="project" value="TreeGrafter"/>
</dbReference>
<reference evidence="9" key="1">
    <citation type="submission" date="2021-01" db="EMBL/GenBank/DDBJ databases">
        <authorList>
            <person name="Corre E."/>
            <person name="Pelletier E."/>
            <person name="Niang G."/>
            <person name="Scheremetjew M."/>
            <person name="Finn R."/>
            <person name="Kale V."/>
            <person name="Holt S."/>
            <person name="Cochrane G."/>
            <person name="Meng A."/>
            <person name="Brown T."/>
            <person name="Cohen L."/>
        </authorList>
    </citation>
    <scope>NUCLEOTIDE SEQUENCE</scope>
    <source>
        <strain evidence="9">CCMP1320</strain>
    </source>
</reference>
<dbReference type="GO" id="GO:0005739">
    <property type="term" value="C:mitochondrion"/>
    <property type="evidence" value="ECO:0007669"/>
    <property type="project" value="TreeGrafter"/>
</dbReference>
<proteinExistence type="inferred from homology"/>
<protein>
    <recommendedName>
        <fullName evidence="2">polyribonucleotide nucleotidyltransferase</fullName>
        <ecNumber evidence="2">2.7.7.8</ecNumber>
    </recommendedName>
    <alternativeName>
        <fullName evidence="6">Polynucleotide phosphorylase 1</fullName>
    </alternativeName>
</protein>
<evidence type="ECO:0000256" key="3">
    <source>
        <dbReference type="ARBA" id="ARBA00022679"/>
    </source>
</evidence>
<dbReference type="InterPro" id="IPR004088">
    <property type="entry name" value="KH_dom_type_1"/>
</dbReference>
<dbReference type="GO" id="GO:0003723">
    <property type="term" value="F:RNA binding"/>
    <property type="evidence" value="ECO:0007669"/>
    <property type="project" value="UniProtKB-UniRule"/>
</dbReference>
<dbReference type="InterPro" id="IPR001247">
    <property type="entry name" value="ExoRNase_PH_dom1"/>
</dbReference>
<dbReference type="GO" id="GO:0005829">
    <property type="term" value="C:cytosol"/>
    <property type="evidence" value="ECO:0007669"/>
    <property type="project" value="TreeGrafter"/>
</dbReference>
<gene>
    <name evidence="9" type="ORF">DTER00134_LOCUS3412</name>
</gene>
<dbReference type="Gene3D" id="3.30.1370.10">
    <property type="entry name" value="K Homology domain, type 1"/>
    <property type="match status" value="1"/>
</dbReference>
<evidence type="ECO:0000256" key="7">
    <source>
        <dbReference type="PROSITE-ProRule" id="PRU00117"/>
    </source>
</evidence>
<dbReference type="Gene3D" id="2.40.50.140">
    <property type="entry name" value="Nucleic acid-binding proteins"/>
    <property type="match status" value="1"/>
</dbReference>
<dbReference type="PROSITE" id="PS50126">
    <property type="entry name" value="S1"/>
    <property type="match status" value="1"/>
</dbReference>
<evidence type="ECO:0000256" key="6">
    <source>
        <dbReference type="ARBA" id="ARBA00031451"/>
    </source>
</evidence>
<evidence type="ECO:0000313" key="9">
    <source>
        <dbReference type="EMBL" id="CAE0488348.1"/>
    </source>
</evidence>
<sequence length="419" mass="44413">MRALILEEGVRPDGRQQDQMRPVSAKAGFLPPGVVHGSALFSRGETQALCVATVGNAIEHAVVDGPYGPQHQPFMLHYSFPPFCTNEVDQLREPSRRELGHGALAKRALQPVLPALEADDWPFCLRVNSETLASNGSSSMAAVCGGTMALLMAGVPLRRPVAGISIGLVSDGPPDAWDDGTKRFALLTDIAGAEDSLGDMDFKIAGSEDGLTAMQLDMKLPGMPVEVLVSAMSQARAARLELLEIMEAAVAAQQQADDTANGPCVEEMKVDEDAVSLLLGQKGSAAAALEQASGAKVVVHEDGRVQIYAPSRAKMAAACAAVRAVEGSDLVEGQIYSAKVSQLFDWGAVITLPNNAKHVLHISEMAHGKVRDVHSLLQVGEDIQVQCLGRDIRGMVRLSRKACLSPENAQAQEGQAEET</sequence>
<evidence type="ECO:0000256" key="4">
    <source>
        <dbReference type="ARBA" id="ARBA00022695"/>
    </source>
</evidence>
<dbReference type="InterPro" id="IPR003029">
    <property type="entry name" value="S1_domain"/>
</dbReference>
<dbReference type="InterPro" id="IPR036345">
    <property type="entry name" value="ExoRNase_PH_dom2_sf"/>
</dbReference>
<evidence type="ECO:0000256" key="1">
    <source>
        <dbReference type="ARBA" id="ARBA00007404"/>
    </source>
</evidence>
<dbReference type="SUPFAM" id="SSF50249">
    <property type="entry name" value="Nucleic acid-binding proteins"/>
    <property type="match status" value="1"/>
</dbReference>
<dbReference type="SUPFAM" id="SSF54211">
    <property type="entry name" value="Ribosomal protein S5 domain 2-like"/>
    <property type="match status" value="1"/>
</dbReference>
<dbReference type="GO" id="GO:0009570">
    <property type="term" value="C:chloroplast stroma"/>
    <property type="evidence" value="ECO:0007669"/>
    <property type="project" value="TreeGrafter"/>
</dbReference>
<dbReference type="Gene3D" id="3.30.230.70">
    <property type="entry name" value="GHMP Kinase, N-terminal domain"/>
    <property type="match status" value="1"/>
</dbReference>
<feature type="domain" description="S1 motif" evidence="8">
    <location>
        <begin position="333"/>
        <end position="401"/>
    </location>
</feature>
<dbReference type="InterPro" id="IPR020568">
    <property type="entry name" value="Ribosomal_Su5_D2-typ_SF"/>
</dbReference>
<dbReference type="AlphaFoldDB" id="A0A7S3VID6"/>
<dbReference type="SMART" id="SM00322">
    <property type="entry name" value="KH"/>
    <property type="match status" value="1"/>
</dbReference>
<name>A0A7S3VID6_DUNTE</name>
<dbReference type="InterPro" id="IPR004087">
    <property type="entry name" value="KH_dom"/>
</dbReference>
<dbReference type="InterPro" id="IPR012340">
    <property type="entry name" value="NA-bd_OB-fold"/>
</dbReference>
<dbReference type="PROSITE" id="PS50084">
    <property type="entry name" value="KH_TYPE_1"/>
    <property type="match status" value="1"/>
</dbReference>
<dbReference type="SUPFAM" id="SSF55666">
    <property type="entry name" value="Ribonuclease PH domain 2-like"/>
    <property type="match status" value="1"/>
</dbReference>
<dbReference type="GO" id="GO:0000965">
    <property type="term" value="P:mitochondrial RNA 3'-end processing"/>
    <property type="evidence" value="ECO:0007669"/>
    <property type="project" value="TreeGrafter"/>
</dbReference>
<dbReference type="EC" id="2.7.7.8" evidence="2"/>
<keyword evidence="5 7" id="KW-0694">RNA-binding</keyword>
<dbReference type="PANTHER" id="PTHR11252">
    <property type="entry name" value="POLYRIBONUCLEOTIDE NUCLEOTIDYLTRANSFERASE"/>
    <property type="match status" value="1"/>
</dbReference>
<dbReference type="SMART" id="SM00316">
    <property type="entry name" value="S1"/>
    <property type="match status" value="1"/>
</dbReference>
<evidence type="ECO:0000256" key="2">
    <source>
        <dbReference type="ARBA" id="ARBA00012416"/>
    </source>
</evidence>
<dbReference type="InterPro" id="IPR027408">
    <property type="entry name" value="PNPase/RNase_PH_dom_sf"/>
</dbReference>
<dbReference type="EMBL" id="HBIP01006583">
    <property type="protein sequence ID" value="CAE0488348.1"/>
    <property type="molecule type" value="Transcribed_RNA"/>
</dbReference>
<dbReference type="Pfam" id="PF01138">
    <property type="entry name" value="RNase_PH"/>
    <property type="match status" value="1"/>
</dbReference>
<dbReference type="InterPro" id="IPR012162">
    <property type="entry name" value="PNPase"/>
</dbReference>
<keyword evidence="3" id="KW-0808">Transferase</keyword>
<organism evidence="9">
    <name type="scientific">Dunaliella tertiolecta</name>
    <name type="common">Green alga</name>
    <dbReference type="NCBI Taxonomy" id="3047"/>
    <lineage>
        <taxon>Eukaryota</taxon>
        <taxon>Viridiplantae</taxon>
        <taxon>Chlorophyta</taxon>
        <taxon>core chlorophytes</taxon>
        <taxon>Chlorophyceae</taxon>
        <taxon>CS clade</taxon>
        <taxon>Chlamydomonadales</taxon>
        <taxon>Dunaliellaceae</taxon>
        <taxon>Dunaliella</taxon>
    </lineage>
</organism>
<dbReference type="CDD" id="cd11364">
    <property type="entry name" value="RNase_PH_PNPase_2"/>
    <property type="match status" value="1"/>
</dbReference>
<keyword evidence="4" id="KW-0548">Nucleotidyltransferase</keyword>
<evidence type="ECO:0000256" key="5">
    <source>
        <dbReference type="ARBA" id="ARBA00022884"/>
    </source>
</evidence>
<comment type="similarity">
    <text evidence="1">Belongs to the polyribonucleotide nucleotidyltransferase family.</text>
</comment>
<dbReference type="SUPFAM" id="SSF54791">
    <property type="entry name" value="Eukaryotic type KH-domain (KH-domain type I)"/>
    <property type="match status" value="1"/>
</dbReference>
<evidence type="ECO:0000259" key="8">
    <source>
        <dbReference type="PROSITE" id="PS50126"/>
    </source>
</evidence>
<dbReference type="InterPro" id="IPR036612">
    <property type="entry name" value="KH_dom_type_1_sf"/>
</dbReference>
<accession>A0A7S3VID6</accession>
<dbReference type="GO" id="GO:0000175">
    <property type="term" value="F:3'-5'-RNA exonuclease activity"/>
    <property type="evidence" value="ECO:0007669"/>
    <property type="project" value="TreeGrafter"/>
</dbReference>